<accession>A0A919PHR8</accession>
<keyword evidence="3" id="KW-1185">Reference proteome</keyword>
<dbReference type="AlphaFoldDB" id="A0A919PHR8"/>
<gene>
    <name evidence="2" type="ORF">Dsi01nite_022150</name>
</gene>
<feature type="compositionally biased region" description="Acidic residues" evidence="1">
    <location>
        <begin position="27"/>
        <end position="36"/>
    </location>
</feature>
<evidence type="ECO:0000313" key="2">
    <source>
        <dbReference type="EMBL" id="GIG44174.1"/>
    </source>
</evidence>
<organism evidence="2 3">
    <name type="scientific">Dactylosporangium siamense</name>
    <dbReference type="NCBI Taxonomy" id="685454"/>
    <lineage>
        <taxon>Bacteria</taxon>
        <taxon>Bacillati</taxon>
        <taxon>Actinomycetota</taxon>
        <taxon>Actinomycetes</taxon>
        <taxon>Micromonosporales</taxon>
        <taxon>Micromonosporaceae</taxon>
        <taxon>Dactylosporangium</taxon>
    </lineage>
</organism>
<proteinExistence type="predicted"/>
<evidence type="ECO:0000313" key="3">
    <source>
        <dbReference type="Proteomes" id="UP000660611"/>
    </source>
</evidence>
<dbReference type="Proteomes" id="UP000660611">
    <property type="component" value="Unassembled WGS sequence"/>
</dbReference>
<name>A0A919PHR8_9ACTN</name>
<reference evidence="2" key="1">
    <citation type="submission" date="2021-01" db="EMBL/GenBank/DDBJ databases">
        <title>Whole genome shotgun sequence of Dactylosporangium siamense NBRC 106093.</title>
        <authorList>
            <person name="Komaki H."/>
            <person name="Tamura T."/>
        </authorList>
    </citation>
    <scope>NUCLEOTIDE SEQUENCE</scope>
    <source>
        <strain evidence="2">NBRC 106093</strain>
    </source>
</reference>
<evidence type="ECO:0000256" key="1">
    <source>
        <dbReference type="SAM" id="MobiDB-lite"/>
    </source>
</evidence>
<protein>
    <submittedName>
        <fullName evidence="2">Uncharacterized protein</fullName>
    </submittedName>
</protein>
<dbReference type="EMBL" id="BONQ01000033">
    <property type="protein sequence ID" value="GIG44174.1"/>
    <property type="molecule type" value="Genomic_DNA"/>
</dbReference>
<feature type="region of interest" description="Disordered" evidence="1">
    <location>
        <begin position="1"/>
        <end position="64"/>
    </location>
</feature>
<sequence length="98" mass="9743">MVPATTPVLPAAGFPPLRDAARGGADVDGEAEDGDGDGERDAVDDATPGSPAISADRRCSGVRPSADVRRAGWVNGYTSTAVNATVATPAIATPIGPQ</sequence>
<comment type="caution">
    <text evidence="2">The sequence shown here is derived from an EMBL/GenBank/DDBJ whole genome shotgun (WGS) entry which is preliminary data.</text>
</comment>